<dbReference type="EMBL" id="CM004401">
    <property type="protein sequence ID" value="OAY29925.1"/>
    <property type="molecule type" value="Genomic_DNA"/>
</dbReference>
<dbReference type="InterPro" id="IPR026960">
    <property type="entry name" value="RVT-Znf"/>
</dbReference>
<dbReference type="PANTHER" id="PTHR33116">
    <property type="entry name" value="REVERSE TRANSCRIPTASE ZINC-BINDING DOMAIN-CONTAINING PROTEIN-RELATED-RELATED"/>
    <property type="match status" value="1"/>
</dbReference>
<reference evidence="2" key="1">
    <citation type="submission" date="2016-02" db="EMBL/GenBank/DDBJ databases">
        <title>WGS assembly of Manihot esculenta.</title>
        <authorList>
            <person name="Bredeson J.V."/>
            <person name="Prochnik S.E."/>
            <person name="Lyons J.B."/>
            <person name="Schmutz J."/>
            <person name="Grimwood J."/>
            <person name="Vrebalov J."/>
            <person name="Bart R.S."/>
            <person name="Amuge T."/>
            <person name="Ferguson M.E."/>
            <person name="Green R."/>
            <person name="Putnam N."/>
            <person name="Stites J."/>
            <person name="Rounsley S."/>
            <person name="Rokhsar D.S."/>
        </authorList>
    </citation>
    <scope>NUCLEOTIDE SEQUENCE [LARGE SCALE GENOMIC DNA]</scope>
    <source>
        <tissue evidence="2">Leaf</tissue>
    </source>
</reference>
<organism evidence="2">
    <name type="scientific">Manihot esculenta</name>
    <name type="common">Cassava</name>
    <name type="synonym">Jatropha manihot</name>
    <dbReference type="NCBI Taxonomy" id="3983"/>
    <lineage>
        <taxon>Eukaryota</taxon>
        <taxon>Viridiplantae</taxon>
        <taxon>Streptophyta</taxon>
        <taxon>Embryophyta</taxon>
        <taxon>Tracheophyta</taxon>
        <taxon>Spermatophyta</taxon>
        <taxon>Magnoliopsida</taxon>
        <taxon>eudicotyledons</taxon>
        <taxon>Gunneridae</taxon>
        <taxon>Pentapetalae</taxon>
        <taxon>rosids</taxon>
        <taxon>fabids</taxon>
        <taxon>Malpighiales</taxon>
        <taxon>Euphorbiaceae</taxon>
        <taxon>Crotonoideae</taxon>
        <taxon>Manihoteae</taxon>
        <taxon>Manihot</taxon>
    </lineage>
</organism>
<protein>
    <recommendedName>
        <fullName evidence="1">Reverse transcriptase zinc-binding domain-containing protein</fullName>
    </recommendedName>
</protein>
<dbReference type="STRING" id="3983.A0A2C9UGV8"/>
<evidence type="ECO:0000259" key="1">
    <source>
        <dbReference type="Pfam" id="PF13966"/>
    </source>
</evidence>
<feature type="domain" description="Reverse transcriptase zinc-binding" evidence="1">
    <location>
        <begin position="181"/>
        <end position="247"/>
    </location>
</feature>
<accession>A0A2C9UGV8</accession>
<gene>
    <name evidence="2" type="ORF">MANES_15G182600</name>
</gene>
<proteinExistence type="predicted"/>
<dbReference type="PANTHER" id="PTHR33116:SF86">
    <property type="entry name" value="REVERSE TRANSCRIPTASE DOMAIN-CONTAINING PROTEIN"/>
    <property type="match status" value="1"/>
</dbReference>
<dbReference type="Pfam" id="PF13966">
    <property type="entry name" value="zf-RVT"/>
    <property type="match status" value="1"/>
</dbReference>
<sequence>MTFCKADGGMGFKDLSLFNEALLAKQVWRLIKQPESLWARVSKGGWKSLLRGRSVVAKGLRWKITGPSFLNVWYELWIPTLLDFKLLSPYPFDSPLIYIADLIDNVTKQWDRPILYSNFSPQECHEILKIPLRESGEDSKLVWHFSKDGNLTMKTTYYTLKKEKEMSSSNTASTSSVVSSGIWNKIWNLKVPLKLVFIWKACNNALPSRDNLFKRHIAPSPFCQICSKEEETSEHLLFFCPHASATWFSSSLGFKLNKARFGSLSDWWQSLFSIHSSHDNYFTILCSVLCWQLWKSRNQAIFNQTSPNPVVTNRKAHNVIGEVQQLVLP</sequence>
<name>A0A2C9UGV8_MANES</name>
<evidence type="ECO:0000313" key="2">
    <source>
        <dbReference type="EMBL" id="OAY29925.1"/>
    </source>
</evidence>
<dbReference type="AlphaFoldDB" id="A0A2C9UGV8"/>